<proteinExistence type="predicted"/>
<dbReference type="Proteomes" id="UP000018208">
    <property type="component" value="Unassembled WGS sequence"/>
</dbReference>
<dbReference type="EMBL" id="KI546067">
    <property type="protein sequence ID" value="EST46729.1"/>
    <property type="molecule type" value="Genomic_DNA"/>
</dbReference>
<dbReference type="InterPro" id="IPR011009">
    <property type="entry name" value="Kinase-like_dom_sf"/>
</dbReference>
<dbReference type="EMBL" id="AUWU02000007">
    <property type="protein sequence ID" value="KAH0570794.1"/>
    <property type="molecule type" value="Genomic_DNA"/>
</dbReference>
<gene>
    <name evidence="1" type="ORF">SS50377_13244</name>
    <name evidence="2" type="ORF">SS50377_27084</name>
</gene>
<dbReference type="AlphaFoldDB" id="V6M0S6"/>
<organism evidence="1">
    <name type="scientific">Spironucleus salmonicida</name>
    <dbReference type="NCBI Taxonomy" id="348837"/>
    <lineage>
        <taxon>Eukaryota</taxon>
        <taxon>Metamonada</taxon>
        <taxon>Diplomonadida</taxon>
        <taxon>Hexamitidae</taxon>
        <taxon>Hexamitinae</taxon>
        <taxon>Spironucleus</taxon>
    </lineage>
</organism>
<name>V6M0S6_9EUKA</name>
<sequence length="369" mass="41293">MGCGIPPVLTASGPLPDVMEASQIPETRMQIADTLDFSLTASVSASMSMHMQRQPVFAAFVRKTDAYAAPKLHQVACEYLTAGRTATFFGAELEGLEVLTGTVLCLHKLENFSQYVVDSFVNQLVLSVNLPDIFTRTLDFQPQKMLQGVEQVNYSVHQLIQHFHQLPIHLVRLVVKNVSAFIIYLQQFNIISNGIAPSNVAIKKNMGFSLQNLFASSRVHASPNVPYCGINEAENIVNLVTRMCYNTCIFFQFKSLESLLIYDGECCFDDYFTGDIEDFVRAVGASETMQEVADHQFVRDAQVSFITELTEIRDDVEFKEERVLQQFLDGFRGQVAPTEDFTEGVESQVCRGFSEAYFGRRACEGGITF</sequence>
<reference evidence="2" key="2">
    <citation type="submission" date="2020-12" db="EMBL/GenBank/DDBJ databases">
        <title>New Spironucleus salmonicida genome in near-complete chromosomes.</title>
        <authorList>
            <person name="Xu F."/>
            <person name="Kurt Z."/>
            <person name="Jimenez-Gonzalez A."/>
            <person name="Astvaldsson A."/>
            <person name="Andersson J.O."/>
            <person name="Svard S.G."/>
        </authorList>
    </citation>
    <scope>NUCLEOTIDE SEQUENCE</scope>
    <source>
        <strain evidence="2">ATCC 50377</strain>
    </source>
</reference>
<keyword evidence="3" id="KW-1185">Reference proteome</keyword>
<reference evidence="1 2" key="1">
    <citation type="journal article" date="2014" name="PLoS Genet.">
        <title>The Genome of Spironucleus salmonicida Highlights a Fish Pathogen Adapted to Fluctuating Environments.</title>
        <authorList>
            <person name="Xu F."/>
            <person name="Jerlstrom-Hultqvist J."/>
            <person name="Einarsson E."/>
            <person name="Astvaldsson A."/>
            <person name="Svard S.G."/>
            <person name="Andersson J.O."/>
        </authorList>
    </citation>
    <scope>NUCLEOTIDE SEQUENCE</scope>
    <source>
        <strain evidence="2">ATCC 50377</strain>
    </source>
</reference>
<evidence type="ECO:0000313" key="2">
    <source>
        <dbReference type="EMBL" id="KAH0570794.1"/>
    </source>
</evidence>
<evidence type="ECO:0000313" key="1">
    <source>
        <dbReference type="EMBL" id="EST46729.1"/>
    </source>
</evidence>
<evidence type="ECO:0000313" key="3">
    <source>
        <dbReference type="Proteomes" id="UP000018208"/>
    </source>
</evidence>
<dbReference type="SUPFAM" id="SSF56112">
    <property type="entry name" value="Protein kinase-like (PK-like)"/>
    <property type="match status" value="1"/>
</dbReference>
<protein>
    <submittedName>
        <fullName evidence="1">Uncharacterized protein</fullName>
    </submittedName>
</protein>
<accession>V6M0S6</accession>
<dbReference type="VEuPathDB" id="GiardiaDB:SS50377_27084"/>